<dbReference type="Gene3D" id="1.10.1090.10">
    <property type="entry name" value="Cytochrome b-c1 complex subunit 7"/>
    <property type="match status" value="1"/>
</dbReference>
<sequence>MASVADPSGFSINEGILAAIALKRQGTFEGVNRKNCWRDLRKIFIYGEDLDDEDDDDEAVPESGAPALISKSLAEKLSSGLKCHLRSRRIMNASQDVSLLNVCISNRMEGSADGSQHSCRRRMRISLDDCALALQALLDLCGYDDAKLTQDCLSESISVAILMNEGLRLDADIKRRETFLKFHDDVVVMLKNFVEALIAPVKWNSSAAEVRVRAEILMALLRQENTFFIVMRQLFEFGTNLLPRLLCPSSSTGIRATNDRDDAMVLSTSRKKTVFLVTVCLNGLLRVGDEISVRLRLILPKFTMAKAGKEGAKWLKQLIFNYSRYRVYGVYHDDMLAENNTVKEALRRIPAHITDERAFRISRALDLNLKKDILPKSQWTSFEDDVANGRYLQPYLEEVESEHRELQEWNSK</sequence>
<dbReference type="InterPro" id="IPR036544">
    <property type="entry name" value="QCR7_sf"/>
</dbReference>
<evidence type="ECO:0000256" key="12">
    <source>
        <dbReference type="ARBA" id="ARBA00038521"/>
    </source>
</evidence>
<keyword evidence="9" id="KW-0472">Membrane</keyword>
<dbReference type="GO" id="GO:0045275">
    <property type="term" value="C:respiratory chain complex III"/>
    <property type="evidence" value="ECO:0007669"/>
    <property type="project" value="InterPro"/>
</dbReference>
<dbReference type="OrthoDB" id="425749at2759"/>
<comment type="subcellular location">
    <subcellularLocation>
        <location evidence="1">Mitochondrion inner membrane</location>
        <topology evidence="1">Peripheral membrane protein</topology>
        <orientation evidence="1">Matrix side</orientation>
    </subcellularLocation>
</comment>
<proteinExistence type="inferred from homology"/>
<evidence type="ECO:0000256" key="4">
    <source>
        <dbReference type="ARBA" id="ARBA00022448"/>
    </source>
</evidence>
<evidence type="ECO:0000256" key="2">
    <source>
        <dbReference type="ARBA" id="ARBA00008554"/>
    </source>
</evidence>
<keyword evidence="7" id="KW-0249">Electron transport</keyword>
<dbReference type="AlphaFoldDB" id="A0A7R9BWT1"/>
<gene>
    <name evidence="13" type="ORF">NMOB1V02_LOCUS10701</name>
</gene>
<keyword evidence="4" id="KW-0813">Transport</keyword>
<comment type="similarity">
    <text evidence="2">Belongs to the UQCRB/QCR7 family.</text>
</comment>
<evidence type="ECO:0000256" key="8">
    <source>
        <dbReference type="ARBA" id="ARBA00023128"/>
    </source>
</evidence>
<organism evidence="13">
    <name type="scientific">Notodromas monacha</name>
    <dbReference type="NCBI Taxonomy" id="399045"/>
    <lineage>
        <taxon>Eukaryota</taxon>
        <taxon>Metazoa</taxon>
        <taxon>Ecdysozoa</taxon>
        <taxon>Arthropoda</taxon>
        <taxon>Crustacea</taxon>
        <taxon>Oligostraca</taxon>
        <taxon>Ostracoda</taxon>
        <taxon>Podocopa</taxon>
        <taxon>Podocopida</taxon>
        <taxon>Cypridocopina</taxon>
        <taxon>Cypridoidea</taxon>
        <taxon>Cyprididae</taxon>
        <taxon>Notodromas</taxon>
    </lineage>
</organism>
<keyword evidence="8" id="KW-0496">Mitochondrion</keyword>
<name>A0A7R9BWT1_9CRUS</name>
<accession>A0A7R9BWT1</accession>
<dbReference type="EMBL" id="OA886815">
    <property type="protein sequence ID" value="CAD7283083.1"/>
    <property type="molecule type" value="Genomic_DNA"/>
</dbReference>
<evidence type="ECO:0000256" key="9">
    <source>
        <dbReference type="ARBA" id="ARBA00023136"/>
    </source>
</evidence>
<dbReference type="PANTHER" id="PTHR12022:SF0">
    <property type="entry name" value="CYTOCHROME B-C1 COMPLEX SUBUNIT 7"/>
    <property type="match status" value="1"/>
</dbReference>
<evidence type="ECO:0000256" key="5">
    <source>
        <dbReference type="ARBA" id="ARBA00022660"/>
    </source>
</evidence>
<evidence type="ECO:0000256" key="6">
    <source>
        <dbReference type="ARBA" id="ARBA00022792"/>
    </source>
</evidence>
<evidence type="ECO:0000313" key="13">
    <source>
        <dbReference type="EMBL" id="CAD7283083.1"/>
    </source>
</evidence>
<evidence type="ECO:0000313" key="14">
    <source>
        <dbReference type="Proteomes" id="UP000678499"/>
    </source>
</evidence>
<dbReference type="GO" id="GO:0006122">
    <property type="term" value="P:mitochondrial electron transport, ubiquinol to cytochrome c"/>
    <property type="evidence" value="ECO:0007669"/>
    <property type="project" value="InterPro"/>
</dbReference>
<dbReference type="InterPro" id="IPR003197">
    <property type="entry name" value="QCR7"/>
</dbReference>
<evidence type="ECO:0000256" key="7">
    <source>
        <dbReference type="ARBA" id="ARBA00022982"/>
    </source>
</evidence>
<evidence type="ECO:0000256" key="11">
    <source>
        <dbReference type="ARBA" id="ARBA00032927"/>
    </source>
</evidence>
<evidence type="ECO:0000256" key="3">
    <source>
        <dbReference type="ARBA" id="ARBA00016323"/>
    </source>
</evidence>
<comment type="subunit">
    <text evidence="12">Component of the ubiquinol-cytochrome c oxidoreductase (cytochrome b-c1 complex, complex III, CIII), a multisubunit enzyme composed of 3 respiratory subunits cytochrome b, cytochrome c1 and Rieske protein, 2 core protein subunits, and additional low-molecular weight protein subunits. The complex exists as an obligatory dimer and forms supercomplexes (SCs) in the inner mitochondrial membrane with cytochrome c oxidase (complex IV, CIV).</text>
</comment>
<keyword evidence="6" id="KW-0999">Mitochondrion inner membrane</keyword>
<keyword evidence="5" id="KW-0679">Respiratory chain</keyword>
<dbReference type="EMBL" id="CAJPEX010004778">
    <property type="protein sequence ID" value="CAG0923235.1"/>
    <property type="molecule type" value="Genomic_DNA"/>
</dbReference>
<dbReference type="SUPFAM" id="SSF81524">
    <property type="entry name" value="14 kDa protein of cytochrome bc1 complex (Ubiquinol-cytochrome c reductase)"/>
    <property type="match status" value="1"/>
</dbReference>
<dbReference type="PANTHER" id="PTHR12022">
    <property type="entry name" value="UBIQUINOL-CYTOCHROME C REDUCTASE COMPLEX 14 KD PROTEIN"/>
    <property type="match status" value="1"/>
</dbReference>
<reference evidence="13" key="1">
    <citation type="submission" date="2020-11" db="EMBL/GenBank/DDBJ databases">
        <authorList>
            <person name="Tran Van P."/>
        </authorList>
    </citation>
    <scope>NUCLEOTIDE SEQUENCE</scope>
</reference>
<keyword evidence="14" id="KW-1185">Reference proteome</keyword>
<dbReference type="GO" id="GO:0005743">
    <property type="term" value="C:mitochondrial inner membrane"/>
    <property type="evidence" value="ECO:0007669"/>
    <property type="project" value="UniProtKB-SubCell"/>
</dbReference>
<dbReference type="Pfam" id="PF02271">
    <property type="entry name" value="UCR_14kD"/>
    <property type="match status" value="1"/>
</dbReference>
<dbReference type="Proteomes" id="UP000678499">
    <property type="component" value="Unassembled WGS sequence"/>
</dbReference>
<evidence type="ECO:0000256" key="10">
    <source>
        <dbReference type="ARBA" id="ARBA00031021"/>
    </source>
</evidence>
<protein>
    <recommendedName>
        <fullName evidence="3">Cytochrome b-c1 complex subunit 7</fullName>
    </recommendedName>
    <alternativeName>
        <fullName evidence="10">Complex III subunit VII</fullName>
    </alternativeName>
    <alternativeName>
        <fullName evidence="11">Ubiquinol-cytochrome c reductase complex 14 kDa protein</fullName>
    </alternativeName>
</protein>
<evidence type="ECO:0000256" key="1">
    <source>
        <dbReference type="ARBA" id="ARBA00004443"/>
    </source>
</evidence>